<gene>
    <name evidence="8" type="ORF">KJI95_09680</name>
</gene>
<dbReference type="SUPFAM" id="SSF51556">
    <property type="entry name" value="Metallo-dependent hydrolases"/>
    <property type="match status" value="1"/>
</dbReference>
<protein>
    <submittedName>
        <fullName evidence="8">Amidohydrolase family protein</fullName>
    </submittedName>
</protein>
<dbReference type="InterPro" id="IPR051607">
    <property type="entry name" value="Metallo-dep_hydrolases"/>
</dbReference>
<evidence type="ECO:0000256" key="4">
    <source>
        <dbReference type="ARBA" id="ARBA00022833"/>
    </source>
</evidence>
<dbReference type="SUPFAM" id="SSF51338">
    <property type="entry name" value="Composite domain of metallo-dependent hydrolases"/>
    <property type="match status" value="2"/>
</dbReference>
<evidence type="ECO:0000256" key="2">
    <source>
        <dbReference type="ARBA" id="ARBA00022723"/>
    </source>
</evidence>
<dbReference type="CDD" id="cd01309">
    <property type="entry name" value="Met_dep_hydrolase_C"/>
    <property type="match status" value="1"/>
</dbReference>
<feature type="region of interest" description="Disordered" evidence="5">
    <location>
        <begin position="473"/>
        <end position="510"/>
    </location>
</feature>
<evidence type="ECO:0000256" key="5">
    <source>
        <dbReference type="SAM" id="MobiDB-lite"/>
    </source>
</evidence>
<dbReference type="PANTHER" id="PTHR11271">
    <property type="entry name" value="GUANINE DEAMINASE"/>
    <property type="match status" value="1"/>
</dbReference>
<dbReference type="Gene3D" id="3.20.20.140">
    <property type="entry name" value="Metal-dependent hydrolases"/>
    <property type="match status" value="2"/>
</dbReference>
<evidence type="ECO:0000256" key="3">
    <source>
        <dbReference type="ARBA" id="ARBA00022801"/>
    </source>
</evidence>
<feature type="signal peptide" evidence="6">
    <location>
        <begin position="1"/>
        <end position="24"/>
    </location>
</feature>
<feature type="chain" id="PRO_5045600030" evidence="6">
    <location>
        <begin position="25"/>
        <end position="1066"/>
    </location>
</feature>
<evidence type="ECO:0000259" key="7">
    <source>
        <dbReference type="Pfam" id="PF01979"/>
    </source>
</evidence>
<keyword evidence="2" id="KW-0479">Metal-binding</keyword>
<feature type="compositionally biased region" description="Polar residues" evidence="5">
    <location>
        <begin position="475"/>
        <end position="485"/>
    </location>
</feature>
<name>A0ABS5V4R0_9GAMM</name>
<keyword evidence="9" id="KW-1185">Reference proteome</keyword>
<dbReference type="PROSITE" id="PS51257">
    <property type="entry name" value="PROKAR_LIPOPROTEIN"/>
    <property type="match status" value="1"/>
</dbReference>
<dbReference type="Gene3D" id="2.30.40.10">
    <property type="entry name" value="Urease, subunit C, domain 1"/>
    <property type="match status" value="1"/>
</dbReference>
<keyword evidence="3" id="KW-0378">Hydrolase</keyword>
<organism evidence="8 9">
    <name type="scientific">Shewanella jiangmenensis</name>
    <dbReference type="NCBI Taxonomy" id="2837387"/>
    <lineage>
        <taxon>Bacteria</taxon>
        <taxon>Pseudomonadati</taxon>
        <taxon>Pseudomonadota</taxon>
        <taxon>Gammaproteobacteria</taxon>
        <taxon>Alteromonadales</taxon>
        <taxon>Shewanellaceae</taxon>
        <taxon>Shewanella</taxon>
    </lineage>
</organism>
<dbReference type="InterPro" id="IPR032466">
    <property type="entry name" value="Metal_Hydrolase"/>
</dbReference>
<dbReference type="PANTHER" id="PTHR11271:SF6">
    <property type="entry name" value="GUANINE DEAMINASE"/>
    <property type="match status" value="1"/>
</dbReference>
<comment type="cofactor">
    <cofactor evidence="1">
        <name>Zn(2+)</name>
        <dbReference type="ChEBI" id="CHEBI:29105"/>
    </cofactor>
</comment>
<accession>A0ABS5V4R0</accession>
<comment type="caution">
    <text evidence="8">The sequence shown here is derived from an EMBL/GenBank/DDBJ whole genome shotgun (WGS) entry which is preliminary data.</text>
</comment>
<evidence type="ECO:0000313" key="8">
    <source>
        <dbReference type="EMBL" id="MBT1444791.1"/>
    </source>
</evidence>
<proteinExistence type="predicted"/>
<evidence type="ECO:0000256" key="1">
    <source>
        <dbReference type="ARBA" id="ARBA00001947"/>
    </source>
</evidence>
<sequence length="1066" mass="115477">MAINRNSLIFLLLGSACCSLSLEAKTLLTAEPERLIALQGARLHLAPGQTLEQGTLVIQGNRIKAVLDGIQTPAGANVIDMKGLDIYPGFIDPFTEYGIGFEYPKQEKDAPVYEIGRIGGNAANGAIHAEKQWAHFFAPNKESAEAWVNNGFTSVHSAKFDGIFRGTGVHVSLADKIANDVIYSERGNSFLSFDKGSSIQDYPNSLMGAIALIRQTLMDASWYQQNKRRLASDNQPGTLEFNAALDAIGEPNQTFYIFDTPDLNNQLRASRLMKEFTLSGALLGNGQEYARLNEIKVSGASVILPLNFPAAPDVSSPETEQQLKLAELRHWEYAPKNLSMLSDAGVSFALTLHGIDDKKDFWPRLKKALDAGLEEQAALAALTTDAAKIAGIDKFAGKLSPGFIADLAVYSGNPFKDGKLVSVFLMGEETALKPREQLALAGRYELGYQDKRHAVKLDVNHSPDGSFELAFEEPANTNTNASVDTNAAADSKPDSKSESAPSPIKLAGRPHELTGRAALPGIDGKARIILDLRAKKGTATLADGSVIALSLTHVTEAKAAATAKADAAKTDASGDEKAKAKADANKALIGKLTSPNVAFGLSSAPAQDKVHIQGATLWTSEADGILENTDLIISKGRILKIGQNLMTPPGFTKIDARGKHLTAGIVDEHSHIALNGGTNEDTDAVTSEVRIGDVLNPDDIALYRSLAGGVTTAQLLHGSANPIGGQSQLIKLRWGETAEGLKYEGAPGSIKFALGENVKQSNWGDDYTTRFPQSRMGVEAAIADAFDAARQHQADIAAFEKLSSSEQKARVSPRPNLRLDALSEVLASKRDVHIHSYVQSEILMFLRLAEAYGFKVKAFTHVLEGYKVAKELAAHGAGASTFSDWWAYKFEVYDAIVENACLMQQQGVLTSLNSDSFEMQRRLNQEAAKSMMYCNMSAEDAWKMITINPAIQLGIEKDTGSLKEGKVADIVLWDAHPMSVYARTEMVWVDGKRHFDRELDRQMQAEQAAERRALINKILTLDEEGRSGEAPKAAQSEPEWHCDTHFEVFKTGISTQQSTQHSHGAH</sequence>
<dbReference type="RefSeq" id="WP_214506992.1">
    <property type="nucleotide sequence ID" value="NZ_JAHEPS010000003.1"/>
</dbReference>
<reference evidence="8 9" key="1">
    <citation type="submission" date="2021-05" db="EMBL/GenBank/DDBJ databases">
        <title>Shewanella sp. JM162201.</title>
        <authorList>
            <person name="Xu S."/>
            <person name="Li A."/>
        </authorList>
    </citation>
    <scope>NUCLEOTIDE SEQUENCE [LARGE SCALE GENOMIC DNA]</scope>
    <source>
        <strain evidence="8 9">JM162201</strain>
    </source>
</reference>
<dbReference type="Pfam" id="PF01979">
    <property type="entry name" value="Amidohydro_1"/>
    <property type="match status" value="1"/>
</dbReference>
<dbReference type="InterPro" id="IPR006680">
    <property type="entry name" value="Amidohydro-rel"/>
</dbReference>
<dbReference type="Proteomes" id="UP001195903">
    <property type="component" value="Unassembled WGS sequence"/>
</dbReference>
<evidence type="ECO:0000313" key="9">
    <source>
        <dbReference type="Proteomes" id="UP001195903"/>
    </source>
</evidence>
<evidence type="ECO:0000256" key="6">
    <source>
        <dbReference type="SAM" id="SignalP"/>
    </source>
</evidence>
<dbReference type="EMBL" id="JAHEPS010000003">
    <property type="protein sequence ID" value="MBT1444791.1"/>
    <property type="molecule type" value="Genomic_DNA"/>
</dbReference>
<dbReference type="InterPro" id="IPR011059">
    <property type="entry name" value="Metal-dep_hydrolase_composite"/>
</dbReference>
<keyword evidence="6" id="KW-0732">Signal</keyword>
<feature type="domain" description="Amidohydrolase-related" evidence="7">
    <location>
        <begin position="902"/>
        <end position="992"/>
    </location>
</feature>
<keyword evidence="4" id="KW-0862">Zinc</keyword>